<keyword evidence="5" id="KW-0472">Membrane</keyword>
<evidence type="ECO:0000256" key="4">
    <source>
        <dbReference type="SAM" id="MobiDB-lite"/>
    </source>
</evidence>
<feature type="domain" description="HAMP" evidence="7">
    <location>
        <begin position="213"/>
        <end position="266"/>
    </location>
</feature>
<evidence type="ECO:0000256" key="5">
    <source>
        <dbReference type="SAM" id="Phobius"/>
    </source>
</evidence>
<name>A0ABX8E543_9SPHN</name>
<evidence type="ECO:0000313" key="8">
    <source>
        <dbReference type="EMBL" id="QVM84300.1"/>
    </source>
</evidence>
<gene>
    <name evidence="8" type="ORF">HT578_11905</name>
</gene>
<dbReference type="InterPro" id="IPR004089">
    <property type="entry name" value="MCPsignal_dom"/>
</dbReference>
<dbReference type="InterPro" id="IPR051310">
    <property type="entry name" value="MCP_chemotaxis"/>
</dbReference>
<accession>A0ABX8E543</accession>
<sequence>MVLLGNLKIRTVTLVTTLLIGALALVSGAMALRFIDGLGDSLSYSSDNTVPSLSVLGEVAQHQAQARILISQHILADTRSETRRIDEELATTLKETDARLSHYRNLVSDAEEEKLFSQLTTTWNEWKREVQGVRSASMGLRTDEATGLYNRDLKPLGYRLDSLVKEEFAYNVEIGNAAGEEGKATVASSFNWIVGLLVLIGAACVLVLVVMTNRVVRPLAGLTRAMEDMARGDLERAVPGREGRDEIGAIARALEAIKEAVAERARKRAEAAAKAQRVVVEELAGGLEALKGGKLDCAITTRFPENYERLRVDFNETVTSLATVLGDVAGAADNVNNGASEIASAADDLAGRTTAQAAALEQSAAAVRELRESVSDTARVAQDARDNAQATEREAEDGSQIMVRASTAMEAISKSSQRMAEIVTLIDGIAFQTNLLALNAGVEAARAGEAGKGFAVVATEVRALAERSAEAAREISGIIQTSCGEVHNGVEMLGQTREALGKIVTRTGELANMIGRIAESANEQANAIGQVDQVVGQMDTTTQQNAALVEESTAASRSLAQEAQRMGQLVGRFDLGAHARGGMGGANVQRLPVRGPARAPSPAPMTQGNLAVQDDWAEF</sequence>
<evidence type="ECO:0000313" key="9">
    <source>
        <dbReference type="Proteomes" id="UP000677126"/>
    </source>
</evidence>
<protein>
    <submittedName>
        <fullName evidence="8">Methyl-accepting chemotaxis protein</fullName>
    </submittedName>
</protein>
<dbReference type="SUPFAM" id="SSF58104">
    <property type="entry name" value="Methyl-accepting chemotaxis protein (MCP) signaling domain"/>
    <property type="match status" value="1"/>
</dbReference>
<evidence type="ECO:0000256" key="2">
    <source>
        <dbReference type="ARBA" id="ARBA00029447"/>
    </source>
</evidence>
<dbReference type="SUPFAM" id="SSF158472">
    <property type="entry name" value="HAMP domain-like"/>
    <property type="match status" value="1"/>
</dbReference>
<dbReference type="Proteomes" id="UP000677126">
    <property type="component" value="Chromosome"/>
</dbReference>
<keyword evidence="5" id="KW-1133">Transmembrane helix</keyword>
<dbReference type="PANTHER" id="PTHR43531">
    <property type="entry name" value="PROTEIN ICFG"/>
    <property type="match status" value="1"/>
</dbReference>
<evidence type="ECO:0000259" key="6">
    <source>
        <dbReference type="PROSITE" id="PS50111"/>
    </source>
</evidence>
<evidence type="ECO:0000259" key="7">
    <source>
        <dbReference type="PROSITE" id="PS50885"/>
    </source>
</evidence>
<evidence type="ECO:0000256" key="1">
    <source>
        <dbReference type="ARBA" id="ARBA00022500"/>
    </source>
</evidence>
<dbReference type="PROSITE" id="PS50111">
    <property type="entry name" value="CHEMOTAXIS_TRANSDUC_2"/>
    <property type="match status" value="1"/>
</dbReference>
<dbReference type="SMART" id="SM00304">
    <property type="entry name" value="HAMP"/>
    <property type="match status" value="2"/>
</dbReference>
<feature type="region of interest" description="Disordered" evidence="4">
    <location>
        <begin position="379"/>
        <end position="398"/>
    </location>
</feature>
<dbReference type="PANTHER" id="PTHR43531:SF11">
    <property type="entry name" value="METHYL-ACCEPTING CHEMOTAXIS PROTEIN 3"/>
    <property type="match status" value="1"/>
</dbReference>
<dbReference type="CDD" id="cd11386">
    <property type="entry name" value="MCP_signal"/>
    <property type="match status" value="1"/>
</dbReference>
<reference evidence="8 9" key="1">
    <citation type="journal article" date="2021" name="Int. J. Syst. Evol. Microbiol.">
        <title>Novosphingobium decolorationis sp. nov., an aniline blue-decolourizing bacterium isolated from East Pacific sediment.</title>
        <authorList>
            <person name="Chen X."/>
            <person name="Dong B."/>
            <person name="Chen T."/>
            <person name="Ren N."/>
            <person name="Wang J."/>
            <person name="Xu Y."/>
            <person name="Yang J."/>
            <person name="Zhu S."/>
            <person name="Chen J."/>
        </authorList>
    </citation>
    <scope>NUCLEOTIDE SEQUENCE [LARGE SCALE GENOMIC DNA]</scope>
    <source>
        <strain evidence="8 9">502str22</strain>
    </source>
</reference>
<dbReference type="InterPro" id="IPR024478">
    <property type="entry name" value="HlyB_4HB_MCP"/>
</dbReference>
<organism evidence="8 9">
    <name type="scientific">Novosphingobium decolorationis</name>
    <dbReference type="NCBI Taxonomy" id="2698673"/>
    <lineage>
        <taxon>Bacteria</taxon>
        <taxon>Pseudomonadati</taxon>
        <taxon>Pseudomonadota</taxon>
        <taxon>Alphaproteobacteria</taxon>
        <taxon>Sphingomonadales</taxon>
        <taxon>Sphingomonadaceae</taxon>
        <taxon>Novosphingobium</taxon>
    </lineage>
</organism>
<keyword evidence="5" id="KW-0812">Transmembrane</keyword>
<dbReference type="CDD" id="cd06225">
    <property type="entry name" value="HAMP"/>
    <property type="match status" value="1"/>
</dbReference>
<dbReference type="RefSeq" id="WP_213499682.1">
    <property type="nucleotide sequence ID" value="NZ_CP054856.1"/>
</dbReference>
<comment type="similarity">
    <text evidence="2">Belongs to the methyl-accepting chemotaxis (MCP) protein family.</text>
</comment>
<evidence type="ECO:0000256" key="3">
    <source>
        <dbReference type="PROSITE-ProRule" id="PRU00284"/>
    </source>
</evidence>
<keyword evidence="9" id="KW-1185">Reference proteome</keyword>
<dbReference type="InterPro" id="IPR003660">
    <property type="entry name" value="HAMP_dom"/>
</dbReference>
<keyword evidence="1" id="KW-0145">Chemotaxis</keyword>
<dbReference type="Pfam" id="PF12729">
    <property type="entry name" value="4HB_MCP_1"/>
    <property type="match status" value="1"/>
</dbReference>
<feature type="domain" description="Methyl-accepting transducer" evidence="6">
    <location>
        <begin position="331"/>
        <end position="560"/>
    </location>
</feature>
<dbReference type="Gene3D" id="6.10.340.10">
    <property type="match status" value="1"/>
</dbReference>
<feature type="region of interest" description="Disordered" evidence="4">
    <location>
        <begin position="595"/>
        <end position="619"/>
    </location>
</feature>
<dbReference type="Pfam" id="PF00672">
    <property type="entry name" value="HAMP"/>
    <property type="match status" value="1"/>
</dbReference>
<dbReference type="PROSITE" id="PS50885">
    <property type="entry name" value="HAMP"/>
    <property type="match status" value="1"/>
</dbReference>
<dbReference type="SMART" id="SM00283">
    <property type="entry name" value="MA"/>
    <property type="match status" value="1"/>
</dbReference>
<feature type="transmembrane region" description="Helical" evidence="5">
    <location>
        <begin position="192"/>
        <end position="216"/>
    </location>
</feature>
<dbReference type="Gene3D" id="1.10.287.950">
    <property type="entry name" value="Methyl-accepting chemotaxis protein"/>
    <property type="match status" value="1"/>
</dbReference>
<keyword evidence="3" id="KW-0807">Transducer</keyword>
<dbReference type="EMBL" id="CP054856">
    <property type="protein sequence ID" value="QVM84300.1"/>
    <property type="molecule type" value="Genomic_DNA"/>
</dbReference>
<proteinExistence type="inferred from homology"/>
<dbReference type="Pfam" id="PF00015">
    <property type="entry name" value="MCPsignal"/>
    <property type="match status" value="1"/>
</dbReference>